<reference evidence="1" key="1">
    <citation type="journal article" date="2022" name="Int. J. Syst. Evol. Microbiol.">
        <title>A novel species of lactic acid bacteria, Ligilactobacillus pabuli sp. nov., isolated from alfalfa silage.</title>
        <authorList>
            <person name="Tohno M."/>
            <person name="Tanizawa Y."/>
            <person name="Sawada H."/>
            <person name="Sakamoto M."/>
            <person name="Ohkuma M."/>
            <person name="Kobayashi H."/>
        </authorList>
    </citation>
    <scope>NUCLEOTIDE SEQUENCE</scope>
    <source>
        <strain evidence="1">AF129</strain>
    </source>
</reference>
<dbReference type="RefSeq" id="WP_244055023.1">
    <property type="nucleotide sequence ID" value="NZ_BQXH01000007.1"/>
</dbReference>
<accession>A0ABQ5JGR4</accession>
<organism evidence="1 2">
    <name type="scientific">Ligilactobacillus pabuli</name>
    <dbReference type="NCBI Taxonomy" id="2886039"/>
    <lineage>
        <taxon>Bacteria</taxon>
        <taxon>Bacillati</taxon>
        <taxon>Bacillota</taxon>
        <taxon>Bacilli</taxon>
        <taxon>Lactobacillales</taxon>
        <taxon>Lactobacillaceae</taxon>
        <taxon>Ligilactobacillus</taxon>
    </lineage>
</organism>
<keyword evidence="2" id="KW-1185">Reference proteome</keyword>
<name>A0ABQ5JGR4_9LACO</name>
<sequence>MKNNNVKIDDIMKESMKDPEFARISHVEDIKLDLAEAMVNSRKDKKYL</sequence>
<protein>
    <submittedName>
        <fullName evidence="1">Uncharacterized protein</fullName>
    </submittedName>
</protein>
<dbReference type="EMBL" id="BQXH01000007">
    <property type="protein sequence ID" value="GKS81264.1"/>
    <property type="molecule type" value="Genomic_DNA"/>
</dbReference>
<proteinExistence type="predicted"/>
<dbReference type="Proteomes" id="UP001055149">
    <property type="component" value="Unassembled WGS sequence"/>
</dbReference>
<evidence type="ECO:0000313" key="1">
    <source>
        <dbReference type="EMBL" id="GKS81264.1"/>
    </source>
</evidence>
<comment type="caution">
    <text evidence="1">The sequence shown here is derived from an EMBL/GenBank/DDBJ whole genome shotgun (WGS) entry which is preliminary data.</text>
</comment>
<gene>
    <name evidence="1" type="ORF">LPAF129_09500</name>
</gene>
<evidence type="ECO:0000313" key="2">
    <source>
        <dbReference type="Proteomes" id="UP001055149"/>
    </source>
</evidence>